<protein>
    <submittedName>
        <fullName evidence="2">TolC family protein</fullName>
    </submittedName>
</protein>
<name>A0A926P3X4_9HYPH</name>
<dbReference type="SUPFAM" id="SSF56954">
    <property type="entry name" value="Outer membrane efflux proteins (OEP)"/>
    <property type="match status" value="1"/>
</dbReference>
<dbReference type="AlphaFoldDB" id="A0A926P3X4"/>
<dbReference type="InterPro" id="IPR010131">
    <property type="entry name" value="MdtP/NodT-like"/>
</dbReference>
<organism evidence="2 3">
    <name type="scientific">Roseibium aggregatum</name>
    <dbReference type="NCBI Taxonomy" id="187304"/>
    <lineage>
        <taxon>Bacteria</taxon>
        <taxon>Pseudomonadati</taxon>
        <taxon>Pseudomonadota</taxon>
        <taxon>Alphaproteobacteria</taxon>
        <taxon>Hyphomicrobiales</taxon>
        <taxon>Stappiaceae</taxon>
        <taxon>Roseibium</taxon>
    </lineage>
</organism>
<evidence type="ECO:0000313" key="2">
    <source>
        <dbReference type="EMBL" id="MBD1548788.1"/>
    </source>
</evidence>
<comment type="caution">
    <text evidence="2">The sequence shown here is derived from an EMBL/GenBank/DDBJ whole genome shotgun (WGS) entry which is preliminary data.</text>
</comment>
<dbReference type="PANTHER" id="PTHR30203">
    <property type="entry name" value="OUTER MEMBRANE CATION EFFLUX PROTEIN"/>
    <property type="match status" value="1"/>
</dbReference>
<accession>A0A926P3X4</accession>
<dbReference type="RefSeq" id="WP_190293475.1">
    <property type="nucleotide sequence ID" value="NZ_JABFCZ010000026.1"/>
</dbReference>
<dbReference type="Proteomes" id="UP000598467">
    <property type="component" value="Unassembled WGS sequence"/>
</dbReference>
<feature type="signal peptide" evidence="1">
    <location>
        <begin position="1"/>
        <end position="23"/>
    </location>
</feature>
<proteinExistence type="predicted"/>
<dbReference type="PANTHER" id="PTHR30203:SF24">
    <property type="entry name" value="BLR4935 PROTEIN"/>
    <property type="match status" value="1"/>
</dbReference>
<sequence>MRTPTKPLLWVASAALLAGCVSAEQVATYSEAKPGFRAVSAGTSARTGNKETVWIENAAQSKAVSERVRKMVHKKTINAETAVQVALLNNRGLQASYAALGMSAADAWQDTMLENPIVSVGLFGLAHPEISGFRTIESTVAANLVSLATQKQRVDVSDARFRQAQAVAIGDTLALAAETRRAWIDAVAAFETVANLNQAQVAADAASQLAQKLGETGAMPKAGQAREHAFYAELTGQKAEARLAARLAKERLTRLMGLWGQDVEYFVPDSLPALPRAPRGNPAIEADALRNRIDLQVARLELEAVAKSYRLTEATRYVTDLELIAGVEAEREIETEYELNGPDLEEKKTKKTIVTPQIELEFAIPIFDSGKARMRKAEYAYMQAANGLAEKAVNIRSEARSAYTAYRSSHEIARHYRDAVLPLRKAVEEESLLTYNGMITNTFDLLADTRARIDTQLMAVNARRNFWLAEADLAAATYGAGPMEGARTGAAINVAAAEGGGH</sequence>
<evidence type="ECO:0000313" key="3">
    <source>
        <dbReference type="Proteomes" id="UP000598467"/>
    </source>
</evidence>
<reference evidence="2" key="1">
    <citation type="submission" date="2020-05" db="EMBL/GenBank/DDBJ databases">
        <title>Identification of trans-AT polyketide cluster in two marine bacteria, producers of a novel glutaramide-containing polyketide sesbanimide D and analogs.</title>
        <authorList>
            <person name="Kacar D."/>
            <person name="Rodriguez P."/>
            <person name="Canedo L."/>
            <person name="Gonzalez E."/>
            <person name="Galan B."/>
            <person name="De La Calle F."/>
            <person name="Garcia J.L."/>
        </authorList>
    </citation>
    <scope>NUCLEOTIDE SEQUENCE</scope>
    <source>
        <strain evidence="2">PHM038</strain>
    </source>
</reference>
<dbReference type="PROSITE" id="PS51257">
    <property type="entry name" value="PROKAR_LIPOPROTEIN"/>
    <property type="match status" value="1"/>
</dbReference>
<evidence type="ECO:0000256" key="1">
    <source>
        <dbReference type="SAM" id="SignalP"/>
    </source>
</evidence>
<dbReference type="GO" id="GO:0015562">
    <property type="term" value="F:efflux transmembrane transporter activity"/>
    <property type="evidence" value="ECO:0007669"/>
    <property type="project" value="InterPro"/>
</dbReference>
<keyword evidence="1" id="KW-0732">Signal</keyword>
<gene>
    <name evidence="2" type="ORF">HK439_21200</name>
</gene>
<dbReference type="Gene3D" id="1.20.1600.10">
    <property type="entry name" value="Outer membrane efflux proteins (OEP)"/>
    <property type="match status" value="1"/>
</dbReference>
<dbReference type="EMBL" id="JABFCZ010000026">
    <property type="protein sequence ID" value="MBD1548788.1"/>
    <property type="molecule type" value="Genomic_DNA"/>
</dbReference>
<feature type="chain" id="PRO_5037034751" evidence="1">
    <location>
        <begin position="24"/>
        <end position="502"/>
    </location>
</feature>